<evidence type="ECO:0000313" key="3">
    <source>
        <dbReference type="Proteomes" id="UP001432216"/>
    </source>
</evidence>
<proteinExistence type="predicted"/>
<feature type="compositionally biased region" description="Polar residues" evidence="1">
    <location>
        <begin position="1"/>
        <end position="22"/>
    </location>
</feature>
<feature type="region of interest" description="Disordered" evidence="1">
    <location>
        <begin position="1"/>
        <end position="30"/>
    </location>
</feature>
<name>A0ABZ2AR68_9TREE</name>
<feature type="region of interest" description="Disordered" evidence="1">
    <location>
        <begin position="48"/>
        <end position="73"/>
    </location>
</feature>
<sequence length="219" mass="24487">MSTLHSPLDTTAGMQTKNQSPKQKGFASYLPISPTPLLRKRLGTIPAYEHNSHAGNGAKYSTGRGEIGQKKRAQRTRRLILPFSLTPGRGIGIILPQIQRRGGNRDGERNGGVFGLREGDGGERWGYYLEYLGCEGRRGRAYAVSQPSQAGHSEVMGSHTHLLHLPLPPPFRPRYIFLRRSLLSYRKAHSQRLQMRLGNIVGKSNARPQGFRDASIWEY</sequence>
<accession>A0ABZ2AR68</accession>
<evidence type="ECO:0000313" key="2">
    <source>
        <dbReference type="EMBL" id="WVO21010.1"/>
    </source>
</evidence>
<dbReference type="EMBL" id="CP143808">
    <property type="protein sequence ID" value="WVO21010.1"/>
    <property type="molecule type" value="Genomic_DNA"/>
</dbReference>
<dbReference type="GeneID" id="89989086"/>
<gene>
    <name evidence="2" type="ORF">IAS62_002312</name>
</gene>
<reference evidence="2 3" key="1">
    <citation type="submission" date="2024-01" db="EMBL/GenBank/DDBJ databases">
        <title>Comparative genomics of Cryptococcus and Kwoniella reveals pathogenesis evolution and contrasting modes of karyotype evolution via chromosome fusion or intercentromeric recombination.</title>
        <authorList>
            <person name="Coelho M.A."/>
            <person name="David-Palma M."/>
            <person name="Shea T."/>
            <person name="Bowers K."/>
            <person name="McGinley-Smith S."/>
            <person name="Mohammad A.W."/>
            <person name="Gnirke A."/>
            <person name="Yurkov A.M."/>
            <person name="Nowrousian M."/>
            <person name="Sun S."/>
            <person name="Cuomo C.A."/>
            <person name="Heitman J."/>
        </authorList>
    </citation>
    <scope>NUCLEOTIDE SEQUENCE [LARGE SCALE GENOMIC DNA]</scope>
    <source>
        <strain evidence="2 3">7685027</strain>
    </source>
</reference>
<keyword evidence="3" id="KW-1185">Reference proteome</keyword>
<dbReference type="Proteomes" id="UP001432216">
    <property type="component" value="Chromosome 3"/>
</dbReference>
<protein>
    <submittedName>
        <fullName evidence="2">Uncharacterized protein</fullName>
    </submittedName>
</protein>
<evidence type="ECO:0000256" key="1">
    <source>
        <dbReference type="SAM" id="MobiDB-lite"/>
    </source>
</evidence>
<dbReference type="RefSeq" id="XP_064720249.1">
    <property type="nucleotide sequence ID" value="XM_064864177.1"/>
</dbReference>
<organism evidence="2 3">
    <name type="scientific">Cryptococcus decagattii</name>
    <dbReference type="NCBI Taxonomy" id="1859122"/>
    <lineage>
        <taxon>Eukaryota</taxon>
        <taxon>Fungi</taxon>
        <taxon>Dikarya</taxon>
        <taxon>Basidiomycota</taxon>
        <taxon>Agaricomycotina</taxon>
        <taxon>Tremellomycetes</taxon>
        <taxon>Tremellales</taxon>
        <taxon>Cryptococcaceae</taxon>
        <taxon>Cryptococcus</taxon>
        <taxon>Cryptococcus gattii species complex</taxon>
    </lineage>
</organism>